<proteinExistence type="predicted"/>
<name>A0A8S5TF92_9CAUD</name>
<organism evidence="1">
    <name type="scientific">Siphoviridae sp. ctbgC51</name>
    <dbReference type="NCBI Taxonomy" id="2827901"/>
    <lineage>
        <taxon>Viruses</taxon>
        <taxon>Duplodnaviria</taxon>
        <taxon>Heunggongvirae</taxon>
        <taxon>Uroviricota</taxon>
        <taxon>Caudoviricetes</taxon>
    </lineage>
</organism>
<protein>
    <submittedName>
        <fullName evidence="1">Regulatory protein</fullName>
    </submittedName>
</protein>
<dbReference type="EMBL" id="BK032817">
    <property type="protein sequence ID" value="DAF61816.1"/>
    <property type="molecule type" value="Genomic_DNA"/>
</dbReference>
<reference evidence="1" key="1">
    <citation type="journal article" date="2021" name="Proc. Natl. Acad. Sci. U.S.A.">
        <title>A Catalog of Tens of Thousands of Viruses from Human Metagenomes Reveals Hidden Associations with Chronic Diseases.</title>
        <authorList>
            <person name="Tisza M.J."/>
            <person name="Buck C.B."/>
        </authorList>
    </citation>
    <scope>NUCLEOTIDE SEQUENCE</scope>
    <source>
        <strain evidence="1">CtbgC51</strain>
    </source>
</reference>
<evidence type="ECO:0000313" key="1">
    <source>
        <dbReference type="EMBL" id="DAF61816.1"/>
    </source>
</evidence>
<accession>A0A8S5TF92</accession>
<sequence length="73" mass="8280">MPRLKKKEPDFIKVTRLIKGYASAPKVAEIIGRSANTARKKLNEPHRFTLGELELICLGAHIPWEEMNQAVKP</sequence>